<accession>A0A0A1U9C3</accession>
<evidence type="ECO:0000256" key="5">
    <source>
        <dbReference type="ARBA" id="ARBA00023211"/>
    </source>
</evidence>
<dbReference type="GeneID" id="14890299"/>
<dbReference type="VEuPathDB" id="AmoebaDB:EIN_155590"/>
<dbReference type="InterPro" id="IPR029056">
    <property type="entry name" value="Ribokinase-like"/>
</dbReference>
<reference evidence="10 11" key="1">
    <citation type="submission" date="2012-10" db="EMBL/GenBank/DDBJ databases">
        <authorList>
            <person name="Zafar N."/>
            <person name="Inman J."/>
            <person name="Hall N."/>
            <person name="Lorenzi H."/>
            <person name="Caler E."/>
        </authorList>
    </citation>
    <scope>NUCLEOTIDE SEQUENCE [LARGE SCALE GENOMIC DNA]</scope>
    <source>
        <strain evidence="10 11">IP1</strain>
    </source>
</reference>
<dbReference type="PANTHER" id="PTHR42909">
    <property type="entry name" value="ZGC:136858"/>
    <property type="match status" value="1"/>
</dbReference>
<dbReference type="GO" id="GO:0046872">
    <property type="term" value="F:metal ion binding"/>
    <property type="evidence" value="ECO:0007669"/>
    <property type="project" value="UniProtKB-KW"/>
</dbReference>
<sequence>MDTTTKNLVLILILQVFTMLGFYVATQTTFLTPLQTPETVMDVSDTFLKYIDYSPEVEKALKTHQPIVALETTIITHGLPYPDNLKVANELEDIIRQNGAIPATIGIVAGRIQVGFTKELLSQISTRKGVLKVGIRDIPQVVSEKKWGGTTVAATSRIASLVGIKVFVTGGLGGVHRGAEETFDVSNDLNELSINPICLVCAGAKIILDLPKTLEYLETSGVSVLGYQTENLPQFYVRSSNLSISAVNSTISISHLLKVKDDLNIEKGTIVAVPIPEKDALNETEISGLLAEALEQAKIREIRGKAVTPFILGYLNSNSQGKTIQANVALIKHNAEIGSKIAFYYNELKLGKEFGDEKESQKVVKHSKIVVVGASVMDFISRGEILPEVSVEGVVQQNRGGVGHNMAENIHLIGNQMTFLSVLGNDFLGNVFRKSFEKIHMETSGIVLSEFPTAVYSGVINQDGSLIAGVIDKRSLKGMTVDKIEKYMDLVTNCEYVVIDTNFELDVIKKVILSAKGKVWLEPTGGTSLKILIPEILERIDYFSPNNFEIEWLAKRIGYKGGECDGGNIEECIKMSELFVARGVKNLIVKLGPDGVLVVKKEEDGTVWKKTYTAMDTEEIKDVHGAGDSLSAATVAAMQRGYPLEEAIYYGLACAKMTLESEYTINPKVNWEKLEAIVKEEKTKAIPKSDL</sequence>
<keyword evidence="2" id="KW-0479">Metal-binding</keyword>
<feature type="domain" description="Carbohydrate kinase PfkB" evidence="9">
    <location>
        <begin position="368"/>
        <end position="667"/>
    </location>
</feature>
<keyword evidence="7" id="KW-0326">Glycosidase</keyword>
<dbReference type="Proteomes" id="UP000014680">
    <property type="component" value="Unassembled WGS sequence"/>
</dbReference>
<keyword evidence="5" id="KW-0464">Manganese</keyword>
<proteinExistence type="inferred from homology"/>
<protein>
    <recommendedName>
        <fullName evidence="9">Carbohydrate kinase PfkB domain-containing protein</fullName>
    </recommendedName>
</protein>
<keyword evidence="6" id="KW-0456">Lyase</keyword>
<dbReference type="OMA" id="FNCIIAT"/>
<dbReference type="RefSeq" id="XP_004258213.1">
    <property type="nucleotide sequence ID" value="XM_004258165.1"/>
</dbReference>
<dbReference type="OrthoDB" id="198885at2759"/>
<dbReference type="InterPro" id="IPR007342">
    <property type="entry name" value="PsuG"/>
</dbReference>
<dbReference type="KEGG" id="eiv:EIN_155590"/>
<keyword evidence="1" id="KW-0808">Transferase</keyword>
<dbReference type="GO" id="GO:0016798">
    <property type="term" value="F:hydrolase activity, acting on glycosyl bonds"/>
    <property type="evidence" value="ECO:0007669"/>
    <property type="project" value="UniProtKB-KW"/>
</dbReference>
<dbReference type="HAMAP" id="MF_01876">
    <property type="entry name" value="PsiMP_glycosidase"/>
    <property type="match status" value="1"/>
</dbReference>
<keyword evidence="8" id="KW-0812">Transmembrane</keyword>
<evidence type="ECO:0000256" key="6">
    <source>
        <dbReference type="ARBA" id="ARBA00023239"/>
    </source>
</evidence>
<dbReference type="SUPFAM" id="SSF110581">
    <property type="entry name" value="Indigoidine synthase A-like"/>
    <property type="match status" value="1"/>
</dbReference>
<name>A0A0A1U9C3_ENTIV</name>
<keyword evidence="4" id="KW-0378">Hydrolase</keyword>
<organism evidence="10 11">
    <name type="scientific">Entamoeba invadens IP1</name>
    <dbReference type="NCBI Taxonomy" id="370355"/>
    <lineage>
        <taxon>Eukaryota</taxon>
        <taxon>Amoebozoa</taxon>
        <taxon>Evosea</taxon>
        <taxon>Archamoebae</taxon>
        <taxon>Mastigamoebida</taxon>
        <taxon>Entamoebidae</taxon>
        <taxon>Entamoeba</taxon>
    </lineage>
</organism>
<evidence type="ECO:0000259" key="9">
    <source>
        <dbReference type="Pfam" id="PF00294"/>
    </source>
</evidence>
<feature type="transmembrane region" description="Helical" evidence="8">
    <location>
        <begin position="7"/>
        <end position="25"/>
    </location>
</feature>
<dbReference type="Pfam" id="PF04227">
    <property type="entry name" value="Indigoidine_A"/>
    <property type="match status" value="1"/>
</dbReference>
<evidence type="ECO:0000256" key="4">
    <source>
        <dbReference type="ARBA" id="ARBA00022801"/>
    </source>
</evidence>
<evidence type="ECO:0000256" key="2">
    <source>
        <dbReference type="ARBA" id="ARBA00022723"/>
    </source>
</evidence>
<dbReference type="Gene3D" id="3.40.1190.20">
    <property type="match status" value="1"/>
</dbReference>
<evidence type="ECO:0000256" key="3">
    <source>
        <dbReference type="ARBA" id="ARBA00022777"/>
    </source>
</evidence>
<dbReference type="AlphaFoldDB" id="A0A0A1U9C3"/>
<dbReference type="InterPro" id="IPR002173">
    <property type="entry name" value="Carboh/pur_kinase_PfkB_CS"/>
</dbReference>
<gene>
    <name evidence="10" type="ORF">EIN_155590</name>
</gene>
<dbReference type="SUPFAM" id="SSF53613">
    <property type="entry name" value="Ribokinase-like"/>
    <property type="match status" value="1"/>
</dbReference>
<dbReference type="GO" id="GO:0016301">
    <property type="term" value="F:kinase activity"/>
    <property type="evidence" value="ECO:0007669"/>
    <property type="project" value="UniProtKB-KW"/>
</dbReference>
<dbReference type="InterPro" id="IPR011611">
    <property type="entry name" value="PfkB_dom"/>
</dbReference>
<evidence type="ECO:0000256" key="1">
    <source>
        <dbReference type="ARBA" id="ARBA00022679"/>
    </source>
</evidence>
<dbReference type="EMBL" id="KB206474">
    <property type="protein sequence ID" value="ELP91442.1"/>
    <property type="molecule type" value="Genomic_DNA"/>
</dbReference>
<evidence type="ECO:0000256" key="8">
    <source>
        <dbReference type="SAM" id="Phobius"/>
    </source>
</evidence>
<keyword evidence="8" id="KW-1133">Transmembrane helix</keyword>
<evidence type="ECO:0000313" key="11">
    <source>
        <dbReference type="Proteomes" id="UP000014680"/>
    </source>
</evidence>
<keyword evidence="3" id="KW-0418">Kinase</keyword>
<dbReference type="GO" id="GO:0004730">
    <property type="term" value="F:pseudouridylate synthase activity"/>
    <property type="evidence" value="ECO:0007669"/>
    <property type="project" value="InterPro"/>
</dbReference>
<evidence type="ECO:0000313" key="10">
    <source>
        <dbReference type="EMBL" id="ELP91442.1"/>
    </source>
</evidence>
<dbReference type="CDD" id="cd01941">
    <property type="entry name" value="YeiC_kinase_like"/>
    <property type="match status" value="1"/>
</dbReference>
<keyword evidence="8" id="KW-0472">Membrane</keyword>
<dbReference type="Gene3D" id="3.40.1790.10">
    <property type="entry name" value="Indigoidine synthase domain"/>
    <property type="match status" value="1"/>
</dbReference>
<keyword evidence="11" id="KW-1185">Reference proteome</keyword>
<dbReference type="PANTHER" id="PTHR42909:SF1">
    <property type="entry name" value="CARBOHYDRATE KINASE PFKB DOMAIN-CONTAINING PROTEIN"/>
    <property type="match status" value="1"/>
</dbReference>
<dbReference type="GO" id="GO:0005737">
    <property type="term" value="C:cytoplasm"/>
    <property type="evidence" value="ECO:0007669"/>
    <property type="project" value="TreeGrafter"/>
</dbReference>
<dbReference type="InterPro" id="IPR022830">
    <property type="entry name" value="Indigdn_synthA-like"/>
</dbReference>
<dbReference type="Pfam" id="PF00294">
    <property type="entry name" value="PfkB"/>
    <property type="match status" value="1"/>
</dbReference>
<evidence type="ECO:0000256" key="7">
    <source>
        <dbReference type="ARBA" id="ARBA00023295"/>
    </source>
</evidence>
<dbReference type="PROSITE" id="PS00583">
    <property type="entry name" value="PFKB_KINASES_1"/>
    <property type="match status" value="1"/>
</dbReference>